<name>A0A2S4PQ86_9PEZI</name>
<accession>A0A2S4PQ86</accession>
<sequence length="338" mass="38340">MRDFIDTNHVYTDDLDEEIIERIREAAVREPEEFVPSGVTQRKGMARRSLAPRLPPDPIHTEYERQPDMPTIRSRAYGSEAETWNHREKIARVVIKNSLGTVDYRQVQSAKTAADVWEILNSLHQPTGAQGDIDMIWKFWSKRCGEGESVRQHIGDVRAIHSDLLEMGIVIDDYLVAIAMSKSLHVSYDNYVSTIFAGIRDLEQAKFRYAASNIFEEARRDRHVRENCYGKGGGKEGQGPRQIAKRKKQEAGRKKIEGKQDQYVQATDEDAFYPSHVALDEKSATESICFTSYSLSHDSWIADSGASAHIANRREMFDIFITCKRTLNVAGGLTATIE</sequence>
<dbReference type="Pfam" id="PF14223">
    <property type="entry name" value="Retrotran_gag_2"/>
    <property type="match status" value="1"/>
</dbReference>
<comment type="caution">
    <text evidence="2">The sequence shown here is derived from an EMBL/GenBank/DDBJ whole genome shotgun (WGS) entry which is preliminary data.</text>
</comment>
<feature type="non-terminal residue" evidence="2">
    <location>
        <position position="338"/>
    </location>
</feature>
<organism evidence="2 3">
    <name type="scientific">Erysiphe pulchra</name>
    <dbReference type="NCBI Taxonomy" id="225359"/>
    <lineage>
        <taxon>Eukaryota</taxon>
        <taxon>Fungi</taxon>
        <taxon>Dikarya</taxon>
        <taxon>Ascomycota</taxon>
        <taxon>Pezizomycotina</taxon>
        <taxon>Leotiomycetes</taxon>
        <taxon>Erysiphales</taxon>
        <taxon>Erysiphaceae</taxon>
        <taxon>Erysiphe</taxon>
    </lineage>
</organism>
<dbReference type="EMBL" id="PEDP01001136">
    <property type="protein sequence ID" value="POS84186.1"/>
    <property type="molecule type" value="Genomic_DNA"/>
</dbReference>
<proteinExistence type="predicted"/>
<dbReference type="OrthoDB" id="8003956at2759"/>
<dbReference type="STRING" id="225359.A0A2S4PQ86"/>
<evidence type="ECO:0000313" key="3">
    <source>
        <dbReference type="Proteomes" id="UP000237438"/>
    </source>
</evidence>
<gene>
    <name evidence="2" type="ORF">EPUL_004899</name>
</gene>
<protein>
    <recommendedName>
        <fullName evidence="4">Polyprotein</fullName>
    </recommendedName>
</protein>
<keyword evidence="3" id="KW-1185">Reference proteome</keyword>
<evidence type="ECO:0000256" key="1">
    <source>
        <dbReference type="SAM" id="MobiDB-lite"/>
    </source>
</evidence>
<reference evidence="2 3" key="1">
    <citation type="submission" date="2017-10" db="EMBL/GenBank/DDBJ databases">
        <title>Development of genomic resources for the powdery mildew, Erysiphe pulchra.</title>
        <authorList>
            <person name="Wadl P.A."/>
            <person name="Mack B.M."/>
            <person name="Moore G."/>
            <person name="Beltz S.B."/>
        </authorList>
    </citation>
    <scope>NUCLEOTIDE SEQUENCE [LARGE SCALE GENOMIC DNA]</scope>
    <source>
        <strain evidence="2">Cflorida</strain>
    </source>
</reference>
<dbReference type="Proteomes" id="UP000237438">
    <property type="component" value="Unassembled WGS sequence"/>
</dbReference>
<evidence type="ECO:0008006" key="4">
    <source>
        <dbReference type="Google" id="ProtNLM"/>
    </source>
</evidence>
<feature type="region of interest" description="Disordered" evidence="1">
    <location>
        <begin position="34"/>
        <end position="64"/>
    </location>
</feature>
<evidence type="ECO:0000313" key="2">
    <source>
        <dbReference type="EMBL" id="POS84186.1"/>
    </source>
</evidence>
<dbReference type="AlphaFoldDB" id="A0A2S4PQ86"/>